<evidence type="ECO:0000256" key="1">
    <source>
        <dbReference type="SAM" id="Phobius"/>
    </source>
</evidence>
<evidence type="ECO:0000313" key="2">
    <source>
        <dbReference type="EMBL" id="GAA3113835.1"/>
    </source>
</evidence>
<evidence type="ECO:0000313" key="3">
    <source>
        <dbReference type="Proteomes" id="UP001501637"/>
    </source>
</evidence>
<feature type="transmembrane region" description="Helical" evidence="1">
    <location>
        <begin position="121"/>
        <end position="145"/>
    </location>
</feature>
<name>A0ABP6MHA7_9ACTN</name>
<dbReference type="Proteomes" id="UP001501637">
    <property type="component" value="Unassembled WGS sequence"/>
</dbReference>
<comment type="caution">
    <text evidence="2">The sequence shown here is derived from an EMBL/GenBank/DDBJ whole genome shotgun (WGS) entry which is preliminary data.</text>
</comment>
<feature type="transmembrane region" description="Helical" evidence="1">
    <location>
        <begin position="157"/>
        <end position="182"/>
    </location>
</feature>
<reference evidence="3" key="1">
    <citation type="journal article" date="2019" name="Int. J. Syst. Evol. Microbiol.">
        <title>The Global Catalogue of Microorganisms (GCM) 10K type strain sequencing project: providing services to taxonomists for standard genome sequencing and annotation.</title>
        <authorList>
            <consortium name="The Broad Institute Genomics Platform"/>
            <consortium name="The Broad Institute Genome Sequencing Center for Infectious Disease"/>
            <person name="Wu L."/>
            <person name="Ma J."/>
        </authorList>
    </citation>
    <scope>NUCLEOTIDE SEQUENCE [LARGE SCALE GENOMIC DNA]</scope>
    <source>
        <strain evidence="3">JCM 9092</strain>
    </source>
</reference>
<dbReference type="EMBL" id="BAAAUG010000069">
    <property type="protein sequence ID" value="GAA3113835.1"/>
    <property type="molecule type" value="Genomic_DNA"/>
</dbReference>
<keyword evidence="1" id="KW-0812">Transmembrane</keyword>
<organism evidence="2 3">
    <name type="scientific">Streptomyces rectiviolaceus</name>
    <dbReference type="NCBI Taxonomy" id="332591"/>
    <lineage>
        <taxon>Bacteria</taxon>
        <taxon>Bacillati</taxon>
        <taxon>Actinomycetota</taxon>
        <taxon>Actinomycetes</taxon>
        <taxon>Kitasatosporales</taxon>
        <taxon>Streptomycetaceae</taxon>
        <taxon>Streptomyces</taxon>
    </lineage>
</organism>
<proteinExistence type="predicted"/>
<feature type="transmembrane region" description="Helical" evidence="1">
    <location>
        <begin position="98"/>
        <end position="115"/>
    </location>
</feature>
<keyword evidence="1" id="KW-0472">Membrane</keyword>
<keyword evidence="3" id="KW-1185">Reference proteome</keyword>
<accession>A0ABP6MHA7</accession>
<keyword evidence="1" id="KW-1133">Transmembrane helix</keyword>
<gene>
    <name evidence="2" type="ORF">GCM10010449_40050</name>
</gene>
<sequence>MHLRHQLPQEVLAELYDVDRLTVSTAISGCMSGSRKRASRAATLSCMSAGVGYSGRPEYARPSGARFTLPSILSMTVEQRAGSNEQVAARQQSEGTTSLVLSAVAAAMMVCPLLPVPVPKWILFLPVYFTVPVGISAVISGIGALRRMRGQEEADRFRARAGVALGTAVVMIPLTVIVWTIWAMSQDQTYE</sequence>
<protein>
    <submittedName>
        <fullName evidence="2">Uncharacterized protein</fullName>
    </submittedName>
</protein>